<accession>K9FNH5</accession>
<protein>
    <submittedName>
        <fullName evidence="1">Uncharacterized protein</fullName>
    </submittedName>
</protein>
<reference evidence="2" key="1">
    <citation type="journal article" date="2012" name="BMC Genomics">
        <title>Genome sequence of the necrotrophic fungus Penicillium digitatum, the main postharvest pathogen of citrus.</title>
        <authorList>
            <person name="Marcet-Houben M."/>
            <person name="Ballester A.-R."/>
            <person name="de la Fuente B."/>
            <person name="Harries E."/>
            <person name="Marcos J.F."/>
            <person name="Gonzalez-Candelas L."/>
            <person name="Gabaldon T."/>
        </authorList>
    </citation>
    <scope>NUCLEOTIDE SEQUENCE [LARGE SCALE GENOMIC DNA]</scope>
    <source>
        <strain evidence="2">PHI26 / CECT 20796</strain>
    </source>
</reference>
<dbReference type="InParanoid" id="K9FNH5"/>
<keyword evidence="2" id="KW-1185">Reference proteome</keyword>
<comment type="caution">
    <text evidence="1">The sequence shown here is derived from an EMBL/GenBank/DDBJ whole genome shotgun (WGS) entry which is preliminary data.</text>
</comment>
<name>K9FNH5_PEND2</name>
<evidence type="ECO:0000313" key="2">
    <source>
        <dbReference type="Proteomes" id="UP000009882"/>
    </source>
</evidence>
<dbReference type="Proteomes" id="UP000009882">
    <property type="component" value="Unassembled WGS sequence"/>
</dbReference>
<dbReference type="HOGENOM" id="CLU_3299559_0_0_1"/>
<gene>
    <name evidence="1" type="ORF">PDIG_51970</name>
</gene>
<sequence length="40" mass="4788">MRALQYSEPNLHKIVEVPCLESARTTFWYKRIHRIRGTAD</sequence>
<dbReference type="EMBL" id="AKCT01000209">
    <property type="protein sequence ID" value="EKV11185.1"/>
    <property type="molecule type" value="Genomic_DNA"/>
</dbReference>
<dbReference type="AlphaFoldDB" id="K9FNH5"/>
<proteinExistence type="predicted"/>
<organism evidence="1 2">
    <name type="scientific">Penicillium digitatum (strain PHI26 / CECT 20796)</name>
    <name type="common">Green mold</name>
    <dbReference type="NCBI Taxonomy" id="1170229"/>
    <lineage>
        <taxon>Eukaryota</taxon>
        <taxon>Fungi</taxon>
        <taxon>Dikarya</taxon>
        <taxon>Ascomycota</taxon>
        <taxon>Pezizomycotina</taxon>
        <taxon>Eurotiomycetes</taxon>
        <taxon>Eurotiomycetidae</taxon>
        <taxon>Eurotiales</taxon>
        <taxon>Aspergillaceae</taxon>
        <taxon>Penicillium</taxon>
    </lineage>
</organism>
<evidence type="ECO:0000313" key="1">
    <source>
        <dbReference type="EMBL" id="EKV11185.1"/>
    </source>
</evidence>